<dbReference type="InterPro" id="IPR005933">
    <property type="entry name" value="PutA_C"/>
</dbReference>
<dbReference type="InterPro" id="IPR016160">
    <property type="entry name" value="Ald_DH_CS_CYS"/>
</dbReference>
<dbReference type="Gene3D" id="3.40.605.10">
    <property type="entry name" value="Aldehyde Dehydrogenase, Chain A, domain 1"/>
    <property type="match status" value="1"/>
</dbReference>
<dbReference type="InterPro" id="IPR024082">
    <property type="entry name" value="PRODH_PutA_dom_II"/>
</dbReference>
<comment type="similarity">
    <text evidence="5">In the C-terminal section; belongs to the aldehyde dehydrogenase family.</text>
</comment>
<protein>
    <recommendedName>
        <fullName evidence="5">Bifunctional protein PutA</fullName>
    </recommendedName>
    <domain>
        <recommendedName>
            <fullName evidence="5">Proline dehydrogenase</fullName>
            <ecNumber evidence="5">1.5.5.2</ecNumber>
        </recommendedName>
        <alternativeName>
            <fullName evidence="5">Proline oxidase</fullName>
        </alternativeName>
    </domain>
    <domain>
        <recommendedName>
            <fullName evidence="5">Delta-1-pyrroline-5-carboxylate dehydrogenase</fullName>
            <shortName evidence="5">P5C dehydrogenase</shortName>
            <ecNumber evidence="5">1.2.1.88</ecNumber>
        </recommendedName>
        <alternativeName>
            <fullName evidence="5">L-glutamate gamma-semialdehyde dehydrogenase</fullName>
        </alternativeName>
    </domain>
</protein>
<dbReference type="Pfam" id="PF18327">
    <property type="entry name" value="PRODH"/>
    <property type="match status" value="1"/>
</dbReference>
<dbReference type="PANTHER" id="PTHR42862">
    <property type="entry name" value="DELTA-1-PYRROLINE-5-CARBOXYLATE DEHYDROGENASE 1, ISOFORM A-RELATED"/>
    <property type="match status" value="1"/>
</dbReference>
<dbReference type="PANTHER" id="PTHR42862:SF1">
    <property type="entry name" value="DELTA-1-PYRROLINE-5-CARBOXYLATE DEHYDROGENASE 2, ISOFORM A-RELATED"/>
    <property type="match status" value="1"/>
</dbReference>
<keyword evidence="5" id="KW-0678">Repressor</keyword>
<reference evidence="11" key="1">
    <citation type="journal article" date="2014" name="Int. J. Syst. Evol. Microbiol.">
        <title>Complete genome sequence of Corynebacterium casei LMG S-19264T (=DSM 44701T), isolated from a smear-ripened cheese.</title>
        <authorList>
            <consortium name="US DOE Joint Genome Institute (JGI-PGF)"/>
            <person name="Walter F."/>
            <person name="Albersmeier A."/>
            <person name="Kalinowski J."/>
            <person name="Ruckert C."/>
        </authorList>
    </citation>
    <scope>NUCLEOTIDE SEQUENCE</scope>
    <source>
        <strain evidence="11">KCTC 42651</strain>
    </source>
</reference>
<dbReference type="EMBL" id="BMZS01000003">
    <property type="protein sequence ID" value="GHD46105.1"/>
    <property type="molecule type" value="Genomic_DNA"/>
</dbReference>
<keyword evidence="3 5" id="KW-0520">NAD</keyword>
<evidence type="ECO:0000313" key="12">
    <source>
        <dbReference type="Proteomes" id="UP000630353"/>
    </source>
</evidence>
<dbReference type="InterPro" id="IPR050485">
    <property type="entry name" value="Proline_metab_enzyme"/>
</dbReference>
<dbReference type="Pfam" id="PF01619">
    <property type="entry name" value="Pro_dh"/>
    <property type="match status" value="1"/>
</dbReference>
<dbReference type="Gene3D" id="3.20.20.220">
    <property type="match status" value="1"/>
</dbReference>
<dbReference type="FunFam" id="3.40.309.10:FF:000005">
    <property type="entry name" value="1-pyrroline-5-carboxylate dehydrogenase 1"/>
    <property type="match status" value="1"/>
</dbReference>
<dbReference type="InterPro" id="IPR016162">
    <property type="entry name" value="Ald_DH_N"/>
</dbReference>
<evidence type="ECO:0000256" key="4">
    <source>
        <dbReference type="ARBA" id="ARBA00048142"/>
    </source>
</evidence>
<dbReference type="InterPro" id="IPR024089">
    <property type="entry name" value="PRODH_PutA_dom_I/II"/>
</dbReference>
<comment type="cofactor">
    <cofactor evidence="5">
        <name>FAD</name>
        <dbReference type="ChEBI" id="CHEBI:57692"/>
    </cofactor>
</comment>
<feature type="domain" description="Proline utilization A proline dehydrogenase N-terminal" evidence="10">
    <location>
        <begin position="11"/>
        <end position="56"/>
    </location>
</feature>
<dbReference type="InterPro" id="IPR002872">
    <property type="entry name" value="Proline_DH_dom"/>
</dbReference>
<dbReference type="SUPFAM" id="SSF51730">
    <property type="entry name" value="FAD-linked oxidoreductase"/>
    <property type="match status" value="1"/>
</dbReference>
<evidence type="ECO:0000256" key="3">
    <source>
        <dbReference type="ARBA" id="ARBA00023027"/>
    </source>
</evidence>
<keyword evidence="5" id="KW-0642">Proline metabolism</keyword>
<dbReference type="GO" id="GO:0003700">
    <property type="term" value="F:DNA-binding transcription factor activity"/>
    <property type="evidence" value="ECO:0007669"/>
    <property type="project" value="InterPro"/>
</dbReference>
<keyword evidence="5" id="KW-0285">Flavoprotein</keyword>
<dbReference type="InterPro" id="IPR016161">
    <property type="entry name" value="Ald_DH/histidinol_DH"/>
</dbReference>
<accession>A0A919CQ11</accession>
<evidence type="ECO:0000259" key="10">
    <source>
        <dbReference type="Pfam" id="PF18327"/>
    </source>
</evidence>
<keyword evidence="5" id="KW-0805">Transcription regulation</keyword>
<comment type="similarity">
    <text evidence="5">In the N-terminal section; belongs to the proline dehydrogenase family.</text>
</comment>
<keyword evidence="5" id="KW-0804">Transcription</keyword>
<evidence type="ECO:0000256" key="6">
    <source>
        <dbReference type="PIRSR" id="PIRSR000197-1"/>
    </source>
</evidence>
<dbReference type="SUPFAM" id="SSF53720">
    <property type="entry name" value="ALDH-like"/>
    <property type="match status" value="2"/>
</dbReference>
<evidence type="ECO:0000256" key="2">
    <source>
        <dbReference type="ARBA" id="ARBA00023002"/>
    </source>
</evidence>
<dbReference type="InterPro" id="IPR029041">
    <property type="entry name" value="FAD-linked_oxidoreductase-like"/>
</dbReference>
<evidence type="ECO:0000259" key="7">
    <source>
        <dbReference type="Pfam" id="PF00171"/>
    </source>
</evidence>
<dbReference type="SUPFAM" id="SSF81935">
    <property type="entry name" value="N-terminal domain of bifunctional PutA protein"/>
    <property type="match status" value="1"/>
</dbReference>
<dbReference type="PIRSF" id="PIRSF000197">
    <property type="entry name" value="Bifunct_PutA"/>
    <property type="match status" value="1"/>
</dbReference>
<dbReference type="GO" id="GO:0003842">
    <property type="term" value="F:L-glutamate gamma-semialdehyde dehydrogenase activity"/>
    <property type="evidence" value="ECO:0007669"/>
    <property type="project" value="UniProtKB-UniRule"/>
</dbReference>
<evidence type="ECO:0000256" key="5">
    <source>
        <dbReference type="PIRNR" id="PIRNR000197"/>
    </source>
</evidence>
<dbReference type="Pfam" id="PF14850">
    <property type="entry name" value="Pro_dh-DNA_bdg"/>
    <property type="match status" value="1"/>
</dbReference>
<dbReference type="Pfam" id="PF00171">
    <property type="entry name" value="Aldedh"/>
    <property type="match status" value="1"/>
</dbReference>
<keyword evidence="2 5" id="KW-0560">Oxidoreductase</keyword>
<dbReference type="PROSITE" id="PS00070">
    <property type="entry name" value="ALDEHYDE_DEHYDR_CYS"/>
    <property type="match status" value="1"/>
</dbReference>
<name>A0A919CQ11_9PROT</name>
<feature type="active site" evidence="6">
    <location>
        <position position="782"/>
    </location>
</feature>
<dbReference type="GO" id="GO:0003677">
    <property type="term" value="F:DNA binding"/>
    <property type="evidence" value="ECO:0007669"/>
    <property type="project" value="UniProtKB-KW"/>
</dbReference>
<dbReference type="InterPro" id="IPR041349">
    <property type="entry name" value="PRODH"/>
</dbReference>
<dbReference type="InterPro" id="IPR016163">
    <property type="entry name" value="Ald_DH_C"/>
</dbReference>
<feature type="domain" description="Proline dehydrogenase PutA" evidence="9">
    <location>
        <begin position="63"/>
        <end position="175"/>
    </location>
</feature>
<dbReference type="Gene3D" id="1.20.5.460">
    <property type="entry name" value="Single helix bin"/>
    <property type="match status" value="1"/>
</dbReference>
<dbReference type="Proteomes" id="UP000630353">
    <property type="component" value="Unassembled WGS sequence"/>
</dbReference>
<evidence type="ECO:0000256" key="1">
    <source>
        <dbReference type="ARBA" id="ARBA00004786"/>
    </source>
</evidence>
<reference evidence="11" key="2">
    <citation type="submission" date="2020-09" db="EMBL/GenBank/DDBJ databases">
        <authorList>
            <person name="Sun Q."/>
            <person name="Kim S."/>
        </authorList>
    </citation>
    <scope>NUCLEOTIDE SEQUENCE</scope>
    <source>
        <strain evidence="11">KCTC 42651</strain>
    </source>
</reference>
<evidence type="ECO:0000259" key="8">
    <source>
        <dbReference type="Pfam" id="PF01619"/>
    </source>
</evidence>
<dbReference type="InterPro" id="IPR015590">
    <property type="entry name" value="Aldehyde_DH_dom"/>
</dbReference>
<proteinExistence type="inferred from homology"/>
<keyword evidence="5" id="KW-0238">DNA-binding</keyword>
<comment type="catalytic activity">
    <reaction evidence="5">
        <text>L-proline + a quinone = (S)-1-pyrroline-5-carboxylate + a quinol + H(+)</text>
        <dbReference type="Rhea" id="RHEA:23784"/>
        <dbReference type="ChEBI" id="CHEBI:15378"/>
        <dbReference type="ChEBI" id="CHEBI:17388"/>
        <dbReference type="ChEBI" id="CHEBI:24646"/>
        <dbReference type="ChEBI" id="CHEBI:60039"/>
        <dbReference type="ChEBI" id="CHEBI:132124"/>
        <dbReference type="EC" id="1.5.5.2"/>
    </reaction>
</comment>
<organism evidence="11 12">
    <name type="scientific">Thalassobaculum fulvum</name>
    <dbReference type="NCBI Taxonomy" id="1633335"/>
    <lineage>
        <taxon>Bacteria</taxon>
        <taxon>Pseudomonadati</taxon>
        <taxon>Pseudomonadota</taxon>
        <taxon>Alphaproteobacteria</taxon>
        <taxon>Rhodospirillales</taxon>
        <taxon>Thalassobaculaceae</taxon>
        <taxon>Thalassobaculum</taxon>
    </lineage>
</organism>
<dbReference type="AlphaFoldDB" id="A0A919CQ11"/>
<comment type="pathway">
    <text evidence="5">Amino-acid degradation; L-proline degradation into L-glutamate; L-glutamate from L-proline: step 1/2.</text>
</comment>
<sequence length="1230" mass="129926">MPDDPAPLPDLRRIIAGHTLADEKSTLDDLIALAALGDDDRAAIAVEAARLVRAVRGSTRPGMMESFLAEYGLTTKEGVALMCLAEALLRVPDRWTMDELIEDKVAPADWSRHLGHSSSPLVNASTWALMLTGRVVAEHDGDDLPGALHGMVKRLGEPVIRTAVRRAMQELGRQFVLGRTIDEAAERAKGMEAKGYTYSYDMLGEAARTEADARRYHIAYSQAISAIAAHCGHGDIRANPGISVKLSALHPRYEYGQKPHVLDDIAARTRSLALIAKSAGMGFNIDAEEADRLDLSLDVIEAVLSDRALAGWDGFGVVVQAYGRRARFVLQWLHALARKLDRRIMVRLVKGAYWDSEIKRAQVMGLDGFPVFTRKVSTDASYIACARMLLGMTDRIYPQFATHNAHTVAAVLRMAGGVEGYEFQRLHGMGESLHETVRKETGARCRIYAPVGAHRDLLAYLVRRLLENGANSSFVNQIVDERVTPEEIARDPLSAVEELGASVANDRIPHPAAIFGPDRRGAKGWDLTDPPTIAALDAAREPFRTSQWTAGPMVAAPVEAETVPHEVRNPATGEPVGTVADGTAAHVAAAIGAAAAAQPAWAALPAADRAARLERIADLYEAHAPELFALACREAGKTLLDGVAEVREAVDFCRYYAAEARRQGDGGHPPCGVFACVSPWNFPLAIFTGQIAAALVTGNAVVAKPAEQSALIAGRAIELMRQAGVPEAVVQLVPGPGETVGAALTGDPRIGGVCFTGSTDTARRIHKALAAGAGPDAPLIAETGGLNAMIVDSTALPEQAVRDIVASAFQSAGQRCSALRVLYVQKDVQDRLLEMLYGAMDALRVGDPWDLATDVGPVIDDEARADIEKHCAALEAQGRLLRRVQLPREATAGSFVPPTVLKVDGIASLEREVFGPVLHVATYEATELDAVLAAINGSGYGLTLGLHTRVDSRVQQVVDAARVGNLYVNRNQIGAVVGSQPFGGEGLSGTGPKAGGPHYLDRFRRPLELAATDETAVPGATVAPAALDRALDIVSGSGWSGRGERLAVLRRVVRGLDGWARAVAEASLATAEAIDFAPLDLPGPTGESNRLSLHPRGTLLCLGDLGSNRPDAAVGQAFLALALGNAAVVAAPAAAPAISALRAAGAPVASLDGRVAVEALRSCRPLDAVLAEGPVAALKEVRQALADRAGAVVPLVIGHLEPHRCLVERALCIDTTAAGGNAQLLVAAAE</sequence>
<dbReference type="EC" id="1.2.1.88" evidence="5"/>
<dbReference type="EC" id="1.5.5.2" evidence="5"/>
<dbReference type="GO" id="GO:0004657">
    <property type="term" value="F:proline dehydrogenase activity"/>
    <property type="evidence" value="ECO:0007669"/>
    <property type="project" value="UniProtKB-UniRule"/>
</dbReference>
<comment type="catalytic activity">
    <reaction evidence="4 5">
        <text>L-glutamate 5-semialdehyde + NAD(+) + H2O = L-glutamate + NADH + 2 H(+)</text>
        <dbReference type="Rhea" id="RHEA:30235"/>
        <dbReference type="ChEBI" id="CHEBI:15377"/>
        <dbReference type="ChEBI" id="CHEBI:15378"/>
        <dbReference type="ChEBI" id="CHEBI:29985"/>
        <dbReference type="ChEBI" id="CHEBI:57540"/>
        <dbReference type="ChEBI" id="CHEBI:57945"/>
        <dbReference type="ChEBI" id="CHEBI:58066"/>
        <dbReference type="EC" id="1.2.1.88"/>
    </reaction>
</comment>
<evidence type="ECO:0000313" key="11">
    <source>
        <dbReference type="EMBL" id="GHD46105.1"/>
    </source>
</evidence>
<evidence type="ECO:0000259" key="9">
    <source>
        <dbReference type="Pfam" id="PF14850"/>
    </source>
</evidence>
<gene>
    <name evidence="11" type="ORF">GCM10017083_14880</name>
</gene>
<comment type="caution">
    <text evidence="11">The sequence shown here is derived from an EMBL/GenBank/DDBJ whole genome shotgun (WGS) entry which is preliminary data.</text>
</comment>
<keyword evidence="12" id="KW-1185">Reference proteome</keyword>
<comment type="pathway">
    <text evidence="1 5">Amino-acid degradation; L-proline degradation into L-glutamate; L-glutamate from L-proline: step 2/2.</text>
</comment>
<dbReference type="GO" id="GO:0009898">
    <property type="term" value="C:cytoplasmic side of plasma membrane"/>
    <property type="evidence" value="ECO:0007669"/>
    <property type="project" value="TreeGrafter"/>
</dbReference>
<dbReference type="CDD" id="cd07125">
    <property type="entry name" value="ALDH_PutA-P5CDH"/>
    <property type="match status" value="1"/>
</dbReference>
<dbReference type="GO" id="GO:0010133">
    <property type="term" value="P:L-proline catabolic process to L-glutamate"/>
    <property type="evidence" value="ECO:0007669"/>
    <property type="project" value="UniProtKB-UniRule"/>
</dbReference>
<keyword evidence="5" id="KW-0274">FAD</keyword>
<dbReference type="InterPro" id="IPR025703">
    <property type="entry name" value="Bifunct_PutA"/>
</dbReference>
<feature type="domain" description="Proline dehydrogenase" evidence="8">
    <location>
        <begin position="185"/>
        <end position="477"/>
    </location>
</feature>
<dbReference type="RefSeq" id="WP_189988315.1">
    <property type="nucleotide sequence ID" value="NZ_BMZS01000003.1"/>
</dbReference>
<comment type="function">
    <text evidence="5">Oxidizes proline to glutamate for use as a carbon and nitrogen source.</text>
</comment>
<dbReference type="Gene3D" id="3.40.309.10">
    <property type="entry name" value="Aldehyde Dehydrogenase, Chain A, domain 2"/>
    <property type="match status" value="1"/>
</dbReference>
<feature type="active site" evidence="6">
    <location>
        <position position="816"/>
    </location>
</feature>
<dbReference type="NCBIfam" id="TIGR01238">
    <property type="entry name" value="D1pyr5carbox3"/>
    <property type="match status" value="1"/>
</dbReference>
<feature type="domain" description="Aldehyde dehydrogenase" evidence="7">
    <location>
        <begin position="564"/>
        <end position="1003"/>
    </location>
</feature>
<dbReference type="NCBIfam" id="NF008869">
    <property type="entry name" value="PRK11904.1"/>
    <property type="match status" value="1"/>
</dbReference>